<dbReference type="GO" id="GO:0008610">
    <property type="term" value="P:lipid biosynthetic process"/>
    <property type="evidence" value="ECO:0007669"/>
    <property type="project" value="TreeGrafter"/>
</dbReference>
<dbReference type="PANTHER" id="PTHR11487:SF0">
    <property type="entry name" value="S-ACYL FATTY ACID SYNTHASE THIOESTERASE, MEDIUM CHAIN"/>
    <property type="match status" value="1"/>
</dbReference>
<dbReference type="InterPro" id="IPR001031">
    <property type="entry name" value="Thioesterase"/>
</dbReference>
<dbReference type="InterPro" id="IPR029058">
    <property type="entry name" value="AB_hydrolase_fold"/>
</dbReference>
<reference evidence="3" key="1">
    <citation type="submission" date="2018-07" db="EMBL/GenBank/DDBJ databases">
        <authorList>
            <person name="Ashton P.M."/>
            <person name="Dallman T."/>
            <person name="Nair S."/>
            <person name="De Pinna E."/>
            <person name="Peters T."/>
            <person name="Grant K."/>
        </authorList>
    </citation>
    <scope>NUCLEOTIDE SEQUENCE [LARGE SCALE GENOMIC DNA]</scope>
    <source>
        <strain evidence="3">157339</strain>
    </source>
</reference>
<evidence type="ECO:0000256" key="1">
    <source>
        <dbReference type="ARBA" id="ARBA00007169"/>
    </source>
</evidence>
<evidence type="ECO:0000313" key="3">
    <source>
        <dbReference type="EMBL" id="MLU98428.1"/>
    </source>
</evidence>
<name>A0A403MJH4_SALET</name>
<gene>
    <name evidence="3" type="ORF">DRU74_17125</name>
</gene>
<dbReference type="AlphaFoldDB" id="A0A403MJH4"/>
<protein>
    <submittedName>
        <fullName evidence="3">Thioesterase</fullName>
    </submittedName>
</protein>
<accession>A0A403MJH4</accession>
<dbReference type="PANTHER" id="PTHR11487">
    <property type="entry name" value="THIOESTERASE"/>
    <property type="match status" value="1"/>
</dbReference>
<comment type="similarity">
    <text evidence="1">Belongs to the thioesterase family.</text>
</comment>
<proteinExistence type="inferred from homology"/>
<dbReference type="EMBL" id="RVHM01000022">
    <property type="protein sequence ID" value="MLU98428.1"/>
    <property type="molecule type" value="Genomic_DNA"/>
</dbReference>
<dbReference type="InterPro" id="IPR012223">
    <property type="entry name" value="TEII"/>
</dbReference>
<comment type="caution">
    <text evidence="3">The sequence shown here is derived from an EMBL/GenBank/DDBJ whole genome shotgun (WGS) entry which is preliminary data.</text>
</comment>
<dbReference type="SUPFAM" id="SSF53474">
    <property type="entry name" value="alpha/beta-Hydrolases"/>
    <property type="match status" value="1"/>
</dbReference>
<dbReference type="Gene3D" id="3.40.50.1820">
    <property type="entry name" value="alpha/beta hydrolase"/>
    <property type="match status" value="1"/>
</dbReference>
<sequence>MSKFIIKPEPDERINLICFPYAGGYSSAYMQWQNLLSEKVRVCPVALAGRDFGHDVLRDLNYDILVAKMIKDIIPGLAGCQYAIFGHSLGAWLSWSLAIEGERHGVPPMCLIVSGQQCPYLKYPYADVSNVSNEELYFFLKNTGGMGNMDYIDSEIKNSFVNMIRKDIMLCESHIPCPYDLKINIPVCIFGAKDDKLISCEDIKEWQKCTTSDVILYWFDGGHFYLNKHKKKILDILNSILLKK</sequence>
<dbReference type="Proteomes" id="UP000885374">
    <property type="component" value="Unassembled WGS sequence"/>
</dbReference>
<organism evidence="3">
    <name type="scientific">Salmonella enterica I</name>
    <dbReference type="NCBI Taxonomy" id="59201"/>
    <lineage>
        <taxon>Bacteria</taxon>
        <taxon>Pseudomonadati</taxon>
        <taxon>Pseudomonadota</taxon>
        <taxon>Gammaproteobacteria</taxon>
        <taxon>Enterobacterales</taxon>
        <taxon>Enterobacteriaceae</taxon>
        <taxon>Salmonella</taxon>
    </lineage>
</organism>
<evidence type="ECO:0000259" key="2">
    <source>
        <dbReference type="Pfam" id="PF00975"/>
    </source>
</evidence>
<dbReference type="Pfam" id="PF00975">
    <property type="entry name" value="Thioesterase"/>
    <property type="match status" value="1"/>
</dbReference>
<feature type="domain" description="Thioesterase" evidence="2">
    <location>
        <begin position="16"/>
        <end position="240"/>
    </location>
</feature>